<dbReference type="EMBL" id="BAABFL010000433">
    <property type="protein sequence ID" value="GAA4651023.1"/>
    <property type="molecule type" value="Genomic_DNA"/>
</dbReference>
<dbReference type="InterPro" id="IPR020019">
    <property type="entry name" value="AcTrfase_PglD-like"/>
</dbReference>
<dbReference type="Gene3D" id="3.40.50.20">
    <property type="match status" value="1"/>
</dbReference>
<name>A0ABP8V6D4_9GAMM</name>
<dbReference type="InterPro" id="IPR041561">
    <property type="entry name" value="PglD_N"/>
</dbReference>
<dbReference type="CDD" id="cd03360">
    <property type="entry name" value="LbH_AT_putative"/>
    <property type="match status" value="1"/>
</dbReference>
<organism evidence="3 4">
    <name type="scientific">Kistimonas scapharcae</name>
    <dbReference type="NCBI Taxonomy" id="1036133"/>
    <lineage>
        <taxon>Bacteria</taxon>
        <taxon>Pseudomonadati</taxon>
        <taxon>Pseudomonadota</taxon>
        <taxon>Gammaproteobacteria</taxon>
        <taxon>Oceanospirillales</taxon>
        <taxon>Endozoicomonadaceae</taxon>
        <taxon>Kistimonas</taxon>
    </lineage>
</organism>
<dbReference type="RefSeq" id="WP_345197318.1">
    <property type="nucleotide sequence ID" value="NZ_BAABFL010000433.1"/>
</dbReference>
<dbReference type="Pfam" id="PF17836">
    <property type="entry name" value="PglD_N"/>
    <property type="match status" value="1"/>
</dbReference>
<dbReference type="InterPro" id="IPR050179">
    <property type="entry name" value="Trans_hexapeptide_repeat"/>
</dbReference>
<dbReference type="PANTHER" id="PTHR43300">
    <property type="entry name" value="ACETYLTRANSFERASE"/>
    <property type="match status" value="1"/>
</dbReference>
<evidence type="ECO:0000259" key="2">
    <source>
        <dbReference type="Pfam" id="PF17836"/>
    </source>
</evidence>
<comment type="caution">
    <text evidence="3">The sequence shown here is derived from an EMBL/GenBank/DDBJ whole genome shotgun (WGS) entry which is preliminary data.</text>
</comment>
<dbReference type="PANTHER" id="PTHR43300:SF7">
    <property type="entry name" value="UDP-N-ACETYLBACILLOSAMINE N-ACETYLTRANSFERASE"/>
    <property type="match status" value="1"/>
</dbReference>
<protein>
    <submittedName>
        <fullName evidence="3">Acetyltransferase</fullName>
    </submittedName>
</protein>
<sequence length="216" mass="22991">MNTKNSHSKKYCIFGTGGFGREALVCLMDSVGASPRTIGDIAVFMVDDSAYDEPEVMGVPVIKRSVFSPEQYQVVVAIGEPSARKRVVGQLPPDTRFTTIIHPSAVISPWVDLAEGCIVTAGTVLTCNITIGRHAHLNLHTTIGHDCKMGDFFTTAPAVNISGNCQFGNGVYFGTNASVRQGVSICDDVTVGMGGVAVKDIKESGVYIGNPLVRLR</sequence>
<evidence type="ECO:0000313" key="3">
    <source>
        <dbReference type="EMBL" id="GAA4651023.1"/>
    </source>
</evidence>
<dbReference type="InterPro" id="IPR011004">
    <property type="entry name" value="Trimer_LpxA-like_sf"/>
</dbReference>
<dbReference type="NCBIfam" id="TIGR03570">
    <property type="entry name" value="NeuD_NnaD"/>
    <property type="match status" value="1"/>
</dbReference>
<gene>
    <name evidence="3" type="ORF">GCM10023116_33060</name>
</gene>
<dbReference type="SUPFAM" id="SSF51161">
    <property type="entry name" value="Trimeric LpxA-like enzymes"/>
    <property type="match status" value="1"/>
</dbReference>
<evidence type="ECO:0000256" key="1">
    <source>
        <dbReference type="ARBA" id="ARBA00007274"/>
    </source>
</evidence>
<reference evidence="4" key="1">
    <citation type="journal article" date="2019" name="Int. J. Syst. Evol. Microbiol.">
        <title>The Global Catalogue of Microorganisms (GCM) 10K type strain sequencing project: providing services to taxonomists for standard genome sequencing and annotation.</title>
        <authorList>
            <consortium name="The Broad Institute Genomics Platform"/>
            <consortium name="The Broad Institute Genome Sequencing Center for Infectious Disease"/>
            <person name="Wu L."/>
            <person name="Ma J."/>
        </authorList>
    </citation>
    <scope>NUCLEOTIDE SEQUENCE [LARGE SCALE GENOMIC DNA]</scope>
    <source>
        <strain evidence="4">JCM 17805</strain>
    </source>
</reference>
<feature type="domain" description="PglD N-terminal" evidence="2">
    <location>
        <begin position="12"/>
        <end position="90"/>
    </location>
</feature>
<evidence type="ECO:0000313" key="4">
    <source>
        <dbReference type="Proteomes" id="UP001500604"/>
    </source>
</evidence>
<accession>A0ABP8V6D4</accession>
<proteinExistence type="inferred from homology"/>
<keyword evidence="4" id="KW-1185">Reference proteome</keyword>
<comment type="similarity">
    <text evidence="1">Belongs to the transferase hexapeptide repeat family.</text>
</comment>
<dbReference type="Proteomes" id="UP001500604">
    <property type="component" value="Unassembled WGS sequence"/>
</dbReference>
<dbReference type="Gene3D" id="2.160.10.10">
    <property type="entry name" value="Hexapeptide repeat proteins"/>
    <property type="match status" value="1"/>
</dbReference>